<keyword evidence="2" id="KW-1133">Transmembrane helix</keyword>
<evidence type="ECO:0000256" key="1">
    <source>
        <dbReference type="SAM" id="MobiDB-lite"/>
    </source>
</evidence>
<feature type="compositionally biased region" description="Polar residues" evidence="1">
    <location>
        <begin position="21"/>
        <end position="34"/>
    </location>
</feature>
<dbReference type="Proteomes" id="UP000527355">
    <property type="component" value="Unassembled WGS sequence"/>
</dbReference>
<accession>A0A7J7Z5I8</accession>
<organism evidence="3 4">
    <name type="scientific">Myotis myotis</name>
    <name type="common">Greater mouse-eared bat</name>
    <name type="synonym">Vespertilio myotis</name>
    <dbReference type="NCBI Taxonomy" id="51298"/>
    <lineage>
        <taxon>Eukaryota</taxon>
        <taxon>Metazoa</taxon>
        <taxon>Chordata</taxon>
        <taxon>Craniata</taxon>
        <taxon>Vertebrata</taxon>
        <taxon>Euteleostomi</taxon>
        <taxon>Mammalia</taxon>
        <taxon>Eutheria</taxon>
        <taxon>Laurasiatheria</taxon>
        <taxon>Chiroptera</taxon>
        <taxon>Yangochiroptera</taxon>
        <taxon>Vespertilionidae</taxon>
        <taxon>Myotis</taxon>
    </lineage>
</organism>
<sequence>MEKKQREHQPSQACPLGSGTRKLQSCTPQGATQGRETHAQSRWADIGKALACQSHLRTVMGGQKERGPCKHANVWEYRIPSAKTSALWGSCCAWLMALGVSCFAAAGVSSTATSPADPPCSGRMDAAGHTS</sequence>
<comment type="caution">
    <text evidence="3">The sequence shown here is derived from an EMBL/GenBank/DDBJ whole genome shotgun (WGS) entry which is preliminary data.</text>
</comment>
<evidence type="ECO:0000313" key="4">
    <source>
        <dbReference type="Proteomes" id="UP000527355"/>
    </source>
</evidence>
<feature type="region of interest" description="Disordered" evidence="1">
    <location>
        <begin position="112"/>
        <end position="131"/>
    </location>
</feature>
<feature type="transmembrane region" description="Helical" evidence="2">
    <location>
        <begin position="86"/>
        <end position="108"/>
    </location>
</feature>
<dbReference type="EMBL" id="JABWUV010000003">
    <property type="protein sequence ID" value="KAF6369461.1"/>
    <property type="molecule type" value="Genomic_DNA"/>
</dbReference>
<keyword evidence="2" id="KW-0472">Membrane</keyword>
<evidence type="ECO:0000313" key="3">
    <source>
        <dbReference type="EMBL" id="KAF6369461.1"/>
    </source>
</evidence>
<proteinExistence type="predicted"/>
<reference evidence="3 4" key="1">
    <citation type="journal article" date="2020" name="Nature">
        <title>Six reference-quality genomes reveal evolution of bat adaptations.</title>
        <authorList>
            <person name="Jebb D."/>
            <person name="Huang Z."/>
            <person name="Pippel M."/>
            <person name="Hughes G.M."/>
            <person name="Lavrichenko K."/>
            <person name="Devanna P."/>
            <person name="Winkler S."/>
            <person name="Jermiin L.S."/>
            <person name="Skirmuntt E.C."/>
            <person name="Katzourakis A."/>
            <person name="Burkitt-Gray L."/>
            <person name="Ray D.A."/>
            <person name="Sullivan K.A.M."/>
            <person name="Roscito J.G."/>
            <person name="Kirilenko B.M."/>
            <person name="Davalos L.M."/>
            <person name="Corthals A.P."/>
            <person name="Power M.L."/>
            <person name="Jones G."/>
            <person name="Ransome R.D."/>
            <person name="Dechmann D.K.N."/>
            <person name="Locatelli A.G."/>
            <person name="Puechmaille S.J."/>
            <person name="Fedrigo O."/>
            <person name="Jarvis E.D."/>
            <person name="Hiller M."/>
            <person name="Vernes S.C."/>
            <person name="Myers E.W."/>
            <person name="Teeling E.C."/>
        </authorList>
    </citation>
    <scope>NUCLEOTIDE SEQUENCE [LARGE SCALE GENOMIC DNA]</scope>
    <source>
        <strain evidence="3">MMyoMyo1</strain>
        <tissue evidence="3">Flight muscle</tissue>
    </source>
</reference>
<keyword evidence="4" id="KW-1185">Reference proteome</keyword>
<protein>
    <submittedName>
        <fullName evidence="3">Uncharacterized protein</fullName>
    </submittedName>
</protein>
<keyword evidence="2" id="KW-0812">Transmembrane</keyword>
<gene>
    <name evidence="3" type="ORF">mMyoMyo1_010783</name>
</gene>
<name>A0A7J7Z5I8_MYOMY</name>
<feature type="region of interest" description="Disordered" evidence="1">
    <location>
        <begin position="1"/>
        <end position="40"/>
    </location>
</feature>
<evidence type="ECO:0000256" key="2">
    <source>
        <dbReference type="SAM" id="Phobius"/>
    </source>
</evidence>
<dbReference type="AlphaFoldDB" id="A0A7J7Z5I8"/>